<sequence>MYFDSFAEFLAMGKHGPYVWSAYGICALLIVINMVLAARKHAQVRQEVARQWRRESREVKHESGS</sequence>
<keyword evidence="11 12" id="KW-0472">Membrane</keyword>
<dbReference type="PANTHER" id="PTHR37531:SF1">
    <property type="entry name" value="HEME EXPORTER PROTEIN D"/>
    <property type="match status" value="1"/>
</dbReference>
<dbReference type="InterPro" id="IPR007078">
    <property type="entry name" value="Haem_export_protD_CcmD"/>
</dbReference>
<evidence type="ECO:0000256" key="1">
    <source>
        <dbReference type="ARBA" id="ARBA00002442"/>
    </source>
</evidence>
<organism evidence="13 14">
    <name type="scientific">Alcanivorax dieselolei (strain DSM 16502 / CGMCC 1.3690 / MCCC 1A00001 / B-5)</name>
    <name type="common">Alloalcanivorax dieselolei</name>
    <dbReference type="NCBI Taxonomy" id="930169"/>
    <lineage>
        <taxon>Bacteria</taxon>
        <taxon>Pseudomonadati</taxon>
        <taxon>Pseudomonadota</taxon>
        <taxon>Gammaproteobacteria</taxon>
        <taxon>Oceanospirillales</taxon>
        <taxon>Alcanivoracaceae</taxon>
        <taxon>Alloalcanivorax</taxon>
    </lineage>
</organism>
<evidence type="ECO:0000313" key="13">
    <source>
        <dbReference type="EMBL" id="AFT69854.1"/>
    </source>
</evidence>
<dbReference type="PATRIC" id="fig|930169.3.peg.1554"/>
<evidence type="ECO:0000313" key="14">
    <source>
        <dbReference type="Proteomes" id="UP000006286"/>
    </source>
</evidence>
<dbReference type="OrthoDB" id="9815607at2"/>
<evidence type="ECO:0000256" key="11">
    <source>
        <dbReference type="ARBA" id="ARBA00023136"/>
    </source>
</evidence>
<keyword evidence="8 12" id="KW-0812">Transmembrane</keyword>
<protein>
    <recommendedName>
        <fullName evidence="4 12">Heme exporter protein D</fullName>
    </recommendedName>
</protein>
<dbReference type="Pfam" id="PF04995">
    <property type="entry name" value="CcmD"/>
    <property type="match status" value="1"/>
</dbReference>
<dbReference type="Proteomes" id="UP000006286">
    <property type="component" value="Chromosome"/>
</dbReference>
<dbReference type="RefSeq" id="WP_014993930.1">
    <property type="nucleotide sequence ID" value="NC_018691.1"/>
</dbReference>
<dbReference type="HOGENOM" id="CLU_180892_4_1_6"/>
<dbReference type="EMBL" id="CP003466">
    <property type="protein sequence ID" value="AFT69854.1"/>
    <property type="molecule type" value="Genomic_DNA"/>
</dbReference>
<name>K0C8Q4_ALCDB</name>
<evidence type="ECO:0000256" key="5">
    <source>
        <dbReference type="ARBA" id="ARBA00022448"/>
    </source>
</evidence>
<evidence type="ECO:0000256" key="10">
    <source>
        <dbReference type="ARBA" id="ARBA00022989"/>
    </source>
</evidence>
<keyword evidence="10 12" id="KW-1133">Transmembrane helix</keyword>
<dbReference type="KEGG" id="adi:B5T_01575"/>
<dbReference type="AlphaFoldDB" id="K0C8Q4"/>
<proteinExistence type="inferred from homology"/>
<evidence type="ECO:0000256" key="8">
    <source>
        <dbReference type="ARBA" id="ARBA00022692"/>
    </source>
</evidence>
<dbReference type="eggNOG" id="COG3114">
    <property type="taxonomic scope" value="Bacteria"/>
</dbReference>
<keyword evidence="7 12" id="KW-0997">Cell inner membrane</keyword>
<dbReference type="GO" id="GO:0015886">
    <property type="term" value="P:heme transport"/>
    <property type="evidence" value="ECO:0007669"/>
    <property type="project" value="InterPro"/>
</dbReference>
<comment type="function">
    <text evidence="1 12">Required for the export of heme to the periplasm for the biogenesis of c-type cytochromes.</text>
</comment>
<keyword evidence="6 12" id="KW-1003">Cell membrane</keyword>
<dbReference type="GO" id="GO:0005886">
    <property type="term" value="C:plasma membrane"/>
    <property type="evidence" value="ECO:0007669"/>
    <property type="project" value="UniProtKB-SubCell"/>
</dbReference>
<evidence type="ECO:0000256" key="4">
    <source>
        <dbReference type="ARBA" id="ARBA00016461"/>
    </source>
</evidence>
<keyword evidence="14" id="KW-1185">Reference proteome</keyword>
<gene>
    <name evidence="13" type="primary">ccmD</name>
    <name evidence="13" type="ordered locus">B5T_01575</name>
</gene>
<evidence type="ECO:0000256" key="12">
    <source>
        <dbReference type="RuleBase" id="RU363101"/>
    </source>
</evidence>
<keyword evidence="9 12" id="KW-0201">Cytochrome c-type biogenesis</keyword>
<dbReference type="InterPro" id="IPR052075">
    <property type="entry name" value="Heme_exporter_D"/>
</dbReference>
<comment type="similarity">
    <text evidence="3 12">Belongs to the CcmD/CycX/HelD family.</text>
</comment>
<accession>K0C8Q4</accession>
<evidence type="ECO:0000256" key="6">
    <source>
        <dbReference type="ARBA" id="ARBA00022475"/>
    </source>
</evidence>
<comment type="subcellular location">
    <subcellularLocation>
        <location evidence="2 12">Cell inner membrane</location>
        <topology evidence="2 12">Single-pass membrane protein</topology>
    </subcellularLocation>
</comment>
<dbReference type="PANTHER" id="PTHR37531">
    <property type="entry name" value="HEME EXPORTER PROTEIN D"/>
    <property type="match status" value="1"/>
</dbReference>
<evidence type="ECO:0000256" key="3">
    <source>
        <dbReference type="ARBA" id="ARBA00008741"/>
    </source>
</evidence>
<keyword evidence="5 12" id="KW-0813">Transport</keyword>
<dbReference type="STRING" id="930169.B5T_01575"/>
<evidence type="ECO:0000256" key="7">
    <source>
        <dbReference type="ARBA" id="ARBA00022519"/>
    </source>
</evidence>
<dbReference type="GO" id="GO:1903607">
    <property type="term" value="P:cytochrome c biosynthetic process"/>
    <property type="evidence" value="ECO:0007669"/>
    <property type="project" value="TreeGrafter"/>
</dbReference>
<dbReference type="GO" id="GO:0017004">
    <property type="term" value="P:cytochrome complex assembly"/>
    <property type="evidence" value="ECO:0007669"/>
    <property type="project" value="UniProtKB-KW"/>
</dbReference>
<dbReference type="NCBIfam" id="TIGR03141">
    <property type="entry name" value="cytochro_ccmD"/>
    <property type="match status" value="1"/>
</dbReference>
<reference evidence="13 14" key="1">
    <citation type="journal article" date="2012" name="J. Bacteriol.">
        <title>Complete genome sequence of Alcanivorax dieselolei type strain B5.</title>
        <authorList>
            <person name="Lai Q."/>
            <person name="Li W."/>
            <person name="Shao Z."/>
        </authorList>
    </citation>
    <scope>NUCLEOTIDE SEQUENCE [LARGE SCALE GENOMIC DNA]</scope>
    <source>
        <strain evidence="14">DSM 16502 / CGMCC 1.3690 / B-5</strain>
    </source>
</reference>
<evidence type="ECO:0000256" key="2">
    <source>
        <dbReference type="ARBA" id="ARBA00004377"/>
    </source>
</evidence>
<feature type="transmembrane region" description="Helical" evidence="12">
    <location>
        <begin position="20"/>
        <end position="38"/>
    </location>
</feature>
<evidence type="ECO:0000256" key="9">
    <source>
        <dbReference type="ARBA" id="ARBA00022748"/>
    </source>
</evidence>